<dbReference type="InterPro" id="IPR025827">
    <property type="entry name" value="Zn_ribbon_recom_dom"/>
</dbReference>
<gene>
    <name evidence="4" type="ORF">AWN73_12170</name>
</gene>
<dbReference type="Pfam" id="PF14287">
    <property type="entry name" value="DUF4368"/>
    <property type="match status" value="1"/>
</dbReference>
<evidence type="ECO:0000259" key="2">
    <source>
        <dbReference type="Pfam" id="PF13408"/>
    </source>
</evidence>
<dbReference type="RefSeq" id="WP_104675597.1">
    <property type="nucleotide sequence ID" value="NZ_LRDH01000100.1"/>
</dbReference>
<dbReference type="Pfam" id="PF13408">
    <property type="entry name" value="Zn_ribbon_recom"/>
    <property type="match status" value="1"/>
</dbReference>
<evidence type="ECO:0000256" key="1">
    <source>
        <dbReference type="SAM" id="Coils"/>
    </source>
</evidence>
<evidence type="ECO:0000313" key="4">
    <source>
        <dbReference type="EMBL" id="PPV15394.1"/>
    </source>
</evidence>
<evidence type="ECO:0000259" key="3">
    <source>
        <dbReference type="Pfam" id="PF14287"/>
    </source>
</evidence>
<dbReference type="EMBL" id="LRDH01000100">
    <property type="protein sequence ID" value="PPV15394.1"/>
    <property type="molecule type" value="Genomic_DNA"/>
</dbReference>
<evidence type="ECO:0000313" key="5">
    <source>
        <dbReference type="Proteomes" id="UP000238081"/>
    </source>
</evidence>
<reference evidence="4 5" key="1">
    <citation type="submission" date="2016-01" db="EMBL/GenBank/DDBJ databases">
        <title>Characterization of the Clostridium difficile lineages that are prevalent in Hong Kong and China.</title>
        <authorList>
            <person name="Kwok J.S.-L."/>
            <person name="Lam W.-Y."/>
            <person name="Ip M."/>
            <person name="Chan T.-F."/>
            <person name="Hawkey P.M."/>
            <person name="Tsui S.K.-W."/>
        </authorList>
    </citation>
    <scope>NUCLEOTIDE SEQUENCE [LARGE SCALE GENOMIC DNA]</scope>
    <source>
        <strain evidence="4 5">300064</strain>
    </source>
</reference>
<organism evidence="4 5">
    <name type="scientific">Clostridium butyricum</name>
    <dbReference type="NCBI Taxonomy" id="1492"/>
    <lineage>
        <taxon>Bacteria</taxon>
        <taxon>Bacillati</taxon>
        <taxon>Bacillota</taxon>
        <taxon>Clostridia</taxon>
        <taxon>Eubacteriales</taxon>
        <taxon>Clostridiaceae</taxon>
        <taxon>Clostridium</taxon>
    </lineage>
</organism>
<feature type="domain" description="DUF4368" evidence="3">
    <location>
        <begin position="167"/>
        <end position="209"/>
    </location>
</feature>
<dbReference type="Proteomes" id="UP000238081">
    <property type="component" value="Unassembled WGS sequence"/>
</dbReference>
<evidence type="ECO:0008006" key="6">
    <source>
        <dbReference type="Google" id="ProtNLM"/>
    </source>
</evidence>
<accession>A0A2S7FBQ9</accession>
<feature type="coiled-coil region" evidence="1">
    <location>
        <begin position="102"/>
        <end position="129"/>
    </location>
</feature>
<protein>
    <recommendedName>
        <fullName evidence="6">Recombinase zinc beta ribbon domain-containing protein</fullName>
    </recommendedName>
</protein>
<sequence>MIVSLHFYRIIYSGLLYCADCGAKMYVHRVNNGKRIPQFTCSAYSKLPAGTLCKTQHRVNADNVMELISATIKEVITYASIDRETFMKDLDEQMEKKKTVDISAQKKRLQQAENRIGELEILITRIYEDHALGKLSEKRYRNLYNTYETEQEQLLSEVEEIKTVQTQYTEEQKSADRFLNLVKRYENSSTITNMMLNEFVEKVLVYERDIKVQSTVPRR</sequence>
<dbReference type="InterPro" id="IPR025378">
    <property type="entry name" value="DUF4368"/>
</dbReference>
<dbReference type="AlphaFoldDB" id="A0A2S7FBQ9"/>
<feature type="domain" description="Recombinase zinc beta ribbon" evidence="2">
    <location>
        <begin position="12"/>
        <end position="72"/>
    </location>
</feature>
<name>A0A2S7FBQ9_CLOBU</name>
<comment type="caution">
    <text evidence="4">The sequence shown here is derived from an EMBL/GenBank/DDBJ whole genome shotgun (WGS) entry which is preliminary data.</text>
</comment>
<keyword evidence="1" id="KW-0175">Coiled coil</keyword>
<proteinExistence type="predicted"/>